<name>A0A7V5LTC2_UNCW3</name>
<comment type="caution">
    <text evidence="1">The sequence shown here is derived from an EMBL/GenBank/DDBJ whole genome shotgun (WGS) entry which is preliminary data.</text>
</comment>
<dbReference type="EMBL" id="DRTX01000118">
    <property type="protein sequence ID" value="HHF53160.1"/>
    <property type="molecule type" value="Genomic_DNA"/>
</dbReference>
<evidence type="ECO:0000313" key="1">
    <source>
        <dbReference type="EMBL" id="HHF53160.1"/>
    </source>
</evidence>
<reference evidence="1" key="1">
    <citation type="journal article" date="2020" name="mSystems">
        <title>Genome- and Community-Level Interaction Insights into Carbon Utilization and Element Cycling Functions of Hydrothermarchaeota in Hydrothermal Sediment.</title>
        <authorList>
            <person name="Zhou Z."/>
            <person name="Liu Y."/>
            <person name="Xu W."/>
            <person name="Pan J."/>
            <person name="Luo Z.H."/>
            <person name="Li M."/>
        </authorList>
    </citation>
    <scope>NUCLEOTIDE SEQUENCE [LARGE SCALE GENOMIC DNA]</scope>
    <source>
        <strain evidence="1">HyVt-96</strain>
    </source>
</reference>
<accession>A0A7V5LTC2</accession>
<dbReference type="Pfam" id="PF13161">
    <property type="entry name" value="DUF3996"/>
    <property type="match status" value="1"/>
</dbReference>
<protein>
    <submittedName>
        <fullName evidence="1">DUF3996 domain-containing protein</fullName>
    </submittedName>
</protein>
<sequence>MLQILLLLISLKLPSAFGIGVIIGDPTGISINIEKGNIAYAGAIAWKIPERLHLHGDYIVNFEIESEEEIPGIMNAYMGGGGFFQISKNDIFLGIRVPFGLKYAFKDLPLDVFFEVVPGFLLIPETALSLQGGVGIRIYPAKIR</sequence>
<gene>
    <name evidence="1" type="ORF">ENL43_02210</name>
</gene>
<dbReference type="Proteomes" id="UP000886050">
    <property type="component" value="Unassembled WGS sequence"/>
</dbReference>
<organism evidence="1">
    <name type="scientific">candidate division WOR-3 bacterium</name>
    <dbReference type="NCBI Taxonomy" id="2052148"/>
    <lineage>
        <taxon>Bacteria</taxon>
        <taxon>Bacteria division WOR-3</taxon>
    </lineage>
</organism>
<dbReference type="AlphaFoldDB" id="A0A7V5LTC2"/>
<dbReference type="InterPro" id="IPR016489">
    <property type="entry name" value="BAPKO_0422-like"/>
</dbReference>
<proteinExistence type="predicted"/>